<sequence>MDKNLPGPMTPFDDLVTSPKLQIMKLLIPYAPASGRKMLAACVKIMELRETLHIFSGKKGAVRAQMLTEEENPSPIDLLNSFRPYLKPREAAALDMVINLKEMMAVMEMMQSTSSSEPGAPALDPMDLLSGMLSPEQQEMFRMYTDMFSQAESSPQKGDDIDGNRRMDEQSCNEEYRSRQTGADPDGSIENLG</sequence>
<dbReference type="Proteomes" id="UP000823897">
    <property type="component" value="Unassembled WGS sequence"/>
</dbReference>
<gene>
    <name evidence="2" type="ORF">H9911_03810</name>
</gene>
<feature type="region of interest" description="Disordered" evidence="1">
    <location>
        <begin position="148"/>
        <end position="193"/>
    </location>
</feature>
<protein>
    <submittedName>
        <fullName evidence="2">Uncharacterized protein</fullName>
    </submittedName>
</protein>
<evidence type="ECO:0000313" key="2">
    <source>
        <dbReference type="EMBL" id="HJD33654.1"/>
    </source>
</evidence>
<dbReference type="EMBL" id="DWUV01000072">
    <property type="protein sequence ID" value="HJD33654.1"/>
    <property type="molecule type" value="Genomic_DNA"/>
</dbReference>
<evidence type="ECO:0000256" key="1">
    <source>
        <dbReference type="SAM" id="MobiDB-lite"/>
    </source>
</evidence>
<reference evidence="2" key="2">
    <citation type="submission" date="2021-04" db="EMBL/GenBank/DDBJ databases">
        <authorList>
            <person name="Gilroy R."/>
        </authorList>
    </citation>
    <scope>NUCLEOTIDE SEQUENCE</scope>
    <source>
        <strain evidence="2">ChiGjej3B3-11674</strain>
    </source>
</reference>
<accession>A0A9D2R3L7</accession>
<feature type="compositionally biased region" description="Basic and acidic residues" evidence="1">
    <location>
        <begin position="157"/>
        <end position="178"/>
    </location>
</feature>
<organism evidence="2 3">
    <name type="scientific">Candidatus Mediterraneibacter tabaqchaliae</name>
    <dbReference type="NCBI Taxonomy" id="2838689"/>
    <lineage>
        <taxon>Bacteria</taxon>
        <taxon>Bacillati</taxon>
        <taxon>Bacillota</taxon>
        <taxon>Clostridia</taxon>
        <taxon>Lachnospirales</taxon>
        <taxon>Lachnospiraceae</taxon>
        <taxon>Mediterraneibacter</taxon>
    </lineage>
</organism>
<comment type="caution">
    <text evidence="2">The sequence shown here is derived from an EMBL/GenBank/DDBJ whole genome shotgun (WGS) entry which is preliminary data.</text>
</comment>
<evidence type="ECO:0000313" key="3">
    <source>
        <dbReference type="Proteomes" id="UP000823897"/>
    </source>
</evidence>
<reference evidence="2" key="1">
    <citation type="journal article" date="2021" name="PeerJ">
        <title>Extensive microbial diversity within the chicken gut microbiome revealed by metagenomics and culture.</title>
        <authorList>
            <person name="Gilroy R."/>
            <person name="Ravi A."/>
            <person name="Getino M."/>
            <person name="Pursley I."/>
            <person name="Horton D.L."/>
            <person name="Alikhan N.F."/>
            <person name="Baker D."/>
            <person name="Gharbi K."/>
            <person name="Hall N."/>
            <person name="Watson M."/>
            <person name="Adriaenssens E.M."/>
            <person name="Foster-Nyarko E."/>
            <person name="Jarju S."/>
            <person name="Secka A."/>
            <person name="Antonio M."/>
            <person name="Oren A."/>
            <person name="Chaudhuri R.R."/>
            <person name="La Ragione R."/>
            <person name="Hildebrand F."/>
            <person name="Pallen M.J."/>
        </authorList>
    </citation>
    <scope>NUCLEOTIDE SEQUENCE</scope>
    <source>
        <strain evidence="2">ChiGjej3B3-11674</strain>
    </source>
</reference>
<proteinExistence type="predicted"/>
<name>A0A9D2R3L7_9FIRM</name>
<dbReference type="AlphaFoldDB" id="A0A9D2R3L7"/>